<dbReference type="InterPro" id="IPR032416">
    <property type="entry name" value="Peptidase_M24_C"/>
</dbReference>
<accession>A0A9E2L6M8</accession>
<dbReference type="Gene3D" id="3.90.230.10">
    <property type="entry name" value="Creatinase/methionine aminopeptidase superfamily"/>
    <property type="match status" value="1"/>
</dbReference>
<feature type="domain" description="Peptidase M24 C-terminal" evidence="9">
    <location>
        <begin position="533"/>
        <end position="593"/>
    </location>
</feature>
<dbReference type="GO" id="GO:0046872">
    <property type="term" value="F:metal ion binding"/>
    <property type="evidence" value="ECO:0007669"/>
    <property type="project" value="UniProtKB-KW"/>
</dbReference>
<reference evidence="10" key="2">
    <citation type="submission" date="2021-04" db="EMBL/GenBank/DDBJ databases">
        <authorList>
            <person name="Gilroy R."/>
        </authorList>
    </citation>
    <scope>NUCLEOTIDE SEQUENCE</scope>
    <source>
        <strain evidence="10">G3-2149</strain>
    </source>
</reference>
<evidence type="ECO:0000313" key="11">
    <source>
        <dbReference type="Proteomes" id="UP000823865"/>
    </source>
</evidence>
<keyword evidence="3 6" id="KW-0479">Metal-binding</keyword>
<dbReference type="CDD" id="cd01085">
    <property type="entry name" value="APP"/>
    <property type="match status" value="1"/>
</dbReference>
<dbReference type="SUPFAM" id="SSF55920">
    <property type="entry name" value="Creatinase/aminopeptidase"/>
    <property type="match status" value="1"/>
</dbReference>
<feature type="domain" description="Creatinase N-terminal" evidence="8">
    <location>
        <begin position="8"/>
        <end position="140"/>
    </location>
</feature>
<evidence type="ECO:0000256" key="4">
    <source>
        <dbReference type="ARBA" id="ARBA00022801"/>
    </source>
</evidence>
<dbReference type="InterPro" id="IPR036005">
    <property type="entry name" value="Creatinase/aminopeptidase-like"/>
</dbReference>
<organism evidence="10 11">
    <name type="scientific">Candidatus Paraprevotella stercoravium</name>
    <dbReference type="NCBI Taxonomy" id="2838725"/>
    <lineage>
        <taxon>Bacteria</taxon>
        <taxon>Pseudomonadati</taxon>
        <taxon>Bacteroidota</taxon>
        <taxon>Bacteroidia</taxon>
        <taxon>Bacteroidales</taxon>
        <taxon>Prevotellaceae</taxon>
        <taxon>Paraprevotella</taxon>
    </lineage>
</organism>
<evidence type="ECO:0000259" key="9">
    <source>
        <dbReference type="Pfam" id="PF16188"/>
    </source>
</evidence>
<dbReference type="SUPFAM" id="SSF53092">
    <property type="entry name" value="Creatinase/prolidase N-terminal domain"/>
    <property type="match status" value="1"/>
</dbReference>
<dbReference type="GO" id="GO:0070006">
    <property type="term" value="F:metalloaminopeptidase activity"/>
    <property type="evidence" value="ECO:0007669"/>
    <property type="project" value="InterPro"/>
</dbReference>
<dbReference type="GO" id="GO:0006508">
    <property type="term" value="P:proteolysis"/>
    <property type="evidence" value="ECO:0007669"/>
    <property type="project" value="UniProtKB-KW"/>
</dbReference>
<name>A0A9E2L6M8_9BACT</name>
<evidence type="ECO:0000313" key="10">
    <source>
        <dbReference type="EMBL" id="MBU3853681.1"/>
    </source>
</evidence>
<dbReference type="EMBL" id="JAHLFU010000164">
    <property type="protein sequence ID" value="MBU3853681.1"/>
    <property type="molecule type" value="Genomic_DNA"/>
</dbReference>
<dbReference type="PANTHER" id="PTHR43763:SF6">
    <property type="entry name" value="XAA-PRO AMINOPEPTIDASE 1"/>
    <property type="match status" value="1"/>
</dbReference>
<evidence type="ECO:0000256" key="3">
    <source>
        <dbReference type="ARBA" id="ARBA00022723"/>
    </source>
</evidence>
<keyword evidence="10" id="KW-0031">Aminopeptidase</keyword>
<dbReference type="InterPro" id="IPR029149">
    <property type="entry name" value="Creatin/AminoP/Spt16_N"/>
</dbReference>
<dbReference type="PROSITE" id="PS00491">
    <property type="entry name" value="PROLINE_PEPTIDASE"/>
    <property type="match status" value="1"/>
</dbReference>
<proteinExistence type="inferred from homology"/>
<dbReference type="InterPro" id="IPR000587">
    <property type="entry name" value="Creatinase_N"/>
</dbReference>
<dbReference type="InterPro" id="IPR000994">
    <property type="entry name" value="Pept_M24"/>
</dbReference>
<comment type="similarity">
    <text evidence="1 6">Belongs to the peptidase M24B family.</text>
</comment>
<dbReference type="Pfam" id="PF16188">
    <property type="entry name" value="Peptidase_M24_C"/>
    <property type="match status" value="1"/>
</dbReference>
<evidence type="ECO:0000256" key="1">
    <source>
        <dbReference type="ARBA" id="ARBA00008766"/>
    </source>
</evidence>
<protein>
    <submittedName>
        <fullName evidence="10">Aminopeptidase P family protein</fullName>
    </submittedName>
</protein>
<dbReference type="GO" id="GO:0005737">
    <property type="term" value="C:cytoplasm"/>
    <property type="evidence" value="ECO:0007669"/>
    <property type="project" value="UniProtKB-ARBA"/>
</dbReference>
<sequence>MTTLIHKRVEQLRSFLQERGLNAFIFPSTDPHQGEYIPDHWKTRTWISGFDGSAGTAIVTLDDAALWTDSRYFLAAGEQLKNTPFSLMKERIEGTPSITEWLAQVLPAGSKVGIDPTVNAYGAYLSWKEELKQNQIELVLADDPAETLWEERPAAPTDTINIQPEEFCGESVACKLNRIREKIKDNRAEALLLSALDEIAWTLNLRGTDIHCNPVFISYLLITPEQATLFIYGSKLTLNVSAYLKENRINIREYSDIERFLKEFSGKSIMLDLMNTNCALVEATPASCSIVDRPSPVALMKAIKNEAEIKGFRNAMTRDGVAMVHFLKWMEEEMPQSTITEVNLSNRLEAFRREQSLYKDISFDTIAAYGPHAAIVHYEPTVESDIPLERKGLLLLDSGAQYQDGTTDLTRTIALGPVSEEEMRDYTLVLKGHIALSSAIFPEGTTGTQLDICARYAMWQEGINYLHGTGHGVGSYLNVHEGPHQIRMNFVPTPLQAGMTVTDEPGIYKAGRHGIRIENTLLICADRETEFGKFLRFEPLTLCPIDKTPILVSLLDEKEINWINSYHQEVYERLSPLLDEAHRDWLKEKTAPIIK</sequence>
<dbReference type="FunFam" id="3.40.350.10:FF:000003">
    <property type="entry name" value="Xaa-pro aminopeptidase P"/>
    <property type="match status" value="1"/>
</dbReference>
<dbReference type="InterPro" id="IPR033740">
    <property type="entry name" value="Pept_M24B"/>
</dbReference>
<dbReference type="InterPro" id="IPR050422">
    <property type="entry name" value="X-Pro_aminopeptidase_P"/>
</dbReference>
<keyword evidence="4" id="KW-0378">Hydrolase</keyword>
<keyword evidence="5" id="KW-0482">Metalloprotease</keyword>
<dbReference type="Gene3D" id="3.40.350.10">
    <property type="entry name" value="Creatinase/prolidase N-terminal domain"/>
    <property type="match status" value="2"/>
</dbReference>
<feature type="domain" description="Peptidase M24" evidence="7">
    <location>
        <begin position="311"/>
        <end position="523"/>
    </location>
</feature>
<dbReference type="Pfam" id="PF00557">
    <property type="entry name" value="Peptidase_M24"/>
    <property type="match status" value="1"/>
</dbReference>
<evidence type="ECO:0000256" key="6">
    <source>
        <dbReference type="RuleBase" id="RU000590"/>
    </source>
</evidence>
<dbReference type="InterPro" id="IPR001131">
    <property type="entry name" value="Peptidase_M24B_aminopep-P_CS"/>
</dbReference>
<comment type="caution">
    <text evidence="10">The sequence shown here is derived from an EMBL/GenBank/DDBJ whole genome shotgun (WGS) entry which is preliminary data.</text>
</comment>
<dbReference type="Pfam" id="PF16189">
    <property type="entry name" value="Creatinase_N_2"/>
    <property type="match status" value="1"/>
</dbReference>
<keyword evidence="2" id="KW-0645">Protease</keyword>
<gene>
    <name evidence="10" type="ORF">H9789_07685</name>
</gene>
<evidence type="ECO:0000259" key="7">
    <source>
        <dbReference type="Pfam" id="PF00557"/>
    </source>
</evidence>
<evidence type="ECO:0000256" key="2">
    <source>
        <dbReference type="ARBA" id="ARBA00022670"/>
    </source>
</evidence>
<evidence type="ECO:0000259" key="8">
    <source>
        <dbReference type="Pfam" id="PF01321"/>
    </source>
</evidence>
<evidence type="ECO:0000256" key="5">
    <source>
        <dbReference type="ARBA" id="ARBA00023049"/>
    </source>
</evidence>
<dbReference type="AlphaFoldDB" id="A0A9E2L6M8"/>
<dbReference type="PANTHER" id="PTHR43763">
    <property type="entry name" value="XAA-PRO AMINOPEPTIDASE 1"/>
    <property type="match status" value="1"/>
</dbReference>
<reference evidence="10" key="1">
    <citation type="journal article" date="2021" name="PeerJ">
        <title>Extensive microbial diversity within the chicken gut microbiome revealed by metagenomics and culture.</title>
        <authorList>
            <person name="Gilroy R."/>
            <person name="Ravi A."/>
            <person name="Getino M."/>
            <person name="Pursley I."/>
            <person name="Horton D.L."/>
            <person name="Alikhan N.F."/>
            <person name="Baker D."/>
            <person name="Gharbi K."/>
            <person name="Hall N."/>
            <person name="Watson M."/>
            <person name="Adriaenssens E.M."/>
            <person name="Foster-Nyarko E."/>
            <person name="Jarju S."/>
            <person name="Secka A."/>
            <person name="Antonio M."/>
            <person name="Oren A."/>
            <person name="Chaudhuri R.R."/>
            <person name="La Ragione R."/>
            <person name="Hildebrand F."/>
            <person name="Pallen M.J."/>
        </authorList>
    </citation>
    <scope>NUCLEOTIDE SEQUENCE</scope>
    <source>
        <strain evidence="10">G3-2149</strain>
    </source>
</reference>
<dbReference type="Pfam" id="PF01321">
    <property type="entry name" value="Creatinase_N"/>
    <property type="match status" value="1"/>
</dbReference>
<dbReference type="Proteomes" id="UP000823865">
    <property type="component" value="Unassembled WGS sequence"/>
</dbReference>
<dbReference type="FunFam" id="3.90.230.10:FF:000009">
    <property type="entry name" value="xaa-Pro aminopeptidase 2"/>
    <property type="match status" value="1"/>
</dbReference>